<dbReference type="SUPFAM" id="SSF55729">
    <property type="entry name" value="Acyl-CoA N-acyltransferases (Nat)"/>
    <property type="match status" value="1"/>
</dbReference>
<keyword evidence="3" id="KW-1185">Reference proteome</keyword>
<dbReference type="EMBL" id="LNXU01000032">
    <property type="protein sequence ID" value="KTC70922.1"/>
    <property type="molecule type" value="Genomic_DNA"/>
</dbReference>
<dbReference type="Proteomes" id="UP000054695">
    <property type="component" value="Unassembled WGS sequence"/>
</dbReference>
<evidence type="ECO:0000259" key="1">
    <source>
        <dbReference type="PROSITE" id="PS51186"/>
    </source>
</evidence>
<proteinExistence type="predicted"/>
<comment type="caution">
    <text evidence="2">The sequence shown here is derived from an EMBL/GenBank/DDBJ whole genome shotgun (WGS) entry which is preliminary data.</text>
</comment>
<accession>A0A0W0RIN2</accession>
<dbReference type="PATRIC" id="fig|447.4.peg.2654"/>
<dbReference type="GO" id="GO:1905502">
    <property type="term" value="F:acetyl-CoA binding"/>
    <property type="evidence" value="ECO:0007669"/>
    <property type="project" value="TreeGrafter"/>
</dbReference>
<dbReference type="PANTHER" id="PTHR13538">
    <property type="entry name" value="N-ACETYLTRANSFERASE 6"/>
    <property type="match status" value="1"/>
</dbReference>
<feature type="domain" description="N-acetyltransferase" evidence="1">
    <location>
        <begin position="22"/>
        <end position="173"/>
    </location>
</feature>
<dbReference type="InterPro" id="IPR039840">
    <property type="entry name" value="NAA80"/>
</dbReference>
<reference evidence="2 3" key="1">
    <citation type="submission" date="2015-11" db="EMBL/GenBank/DDBJ databases">
        <title>Genomic analysis of 38 Legionella species identifies large and diverse effector repertoires.</title>
        <authorList>
            <person name="Burstein D."/>
            <person name="Amaro F."/>
            <person name="Zusman T."/>
            <person name="Lifshitz Z."/>
            <person name="Cohen O."/>
            <person name="Gilbert J.A."/>
            <person name="Pupko T."/>
            <person name="Shuman H.A."/>
            <person name="Segal G."/>
        </authorList>
    </citation>
    <scope>NUCLEOTIDE SEQUENCE [LARGE SCALE GENOMIC DNA]</scope>
    <source>
        <strain evidence="2 3">WIGA</strain>
    </source>
</reference>
<dbReference type="GO" id="GO:0008080">
    <property type="term" value="F:N-acetyltransferase activity"/>
    <property type="evidence" value="ECO:0007669"/>
    <property type="project" value="InterPro"/>
</dbReference>
<dbReference type="STRING" id="447.Lboz_2499"/>
<dbReference type="InterPro" id="IPR000182">
    <property type="entry name" value="GNAT_dom"/>
</dbReference>
<dbReference type="AlphaFoldDB" id="A0A0W0RIN2"/>
<dbReference type="Pfam" id="PF00583">
    <property type="entry name" value="Acetyltransf_1"/>
    <property type="match status" value="1"/>
</dbReference>
<organism evidence="2 3">
    <name type="scientific">Legionella bozemanae</name>
    <name type="common">Fluoribacter bozemanae</name>
    <dbReference type="NCBI Taxonomy" id="447"/>
    <lineage>
        <taxon>Bacteria</taxon>
        <taxon>Pseudomonadati</taxon>
        <taxon>Pseudomonadota</taxon>
        <taxon>Gammaproteobacteria</taxon>
        <taxon>Legionellales</taxon>
        <taxon>Legionellaceae</taxon>
        <taxon>Legionella</taxon>
    </lineage>
</organism>
<name>A0A0W0RIN2_LEGBO</name>
<protein>
    <submittedName>
        <fullName evidence="2">GNAT family acetyltransferase</fullName>
    </submittedName>
</protein>
<dbReference type="PROSITE" id="PS51186">
    <property type="entry name" value="GNAT"/>
    <property type="match status" value="1"/>
</dbReference>
<dbReference type="CDD" id="cd04301">
    <property type="entry name" value="NAT_SF"/>
    <property type="match status" value="1"/>
</dbReference>
<dbReference type="PANTHER" id="PTHR13538:SF4">
    <property type="entry name" value="N-ALPHA-ACETYLTRANSFERASE 80"/>
    <property type="match status" value="1"/>
</dbReference>
<keyword evidence="2" id="KW-0808">Transferase</keyword>
<dbReference type="GO" id="GO:0005737">
    <property type="term" value="C:cytoplasm"/>
    <property type="evidence" value="ECO:0007669"/>
    <property type="project" value="TreeGrafter"/>
</dbReference>
<sequence length="173" mass="19900">MYPEGSVYSPNNVTKGIKMIRIELLQNNLDAISELALIWQEGLGKIWLPDVPLDVVEQRFRDHANHDKLPITFVAFDEEKPVGMCSLRENDGIRPDLMPWLGSLSVKSAYQRQGLGKRLIDVTKEQAKKMGYEVLYLFAFDQTIPNYYQSLGWKIIDTDRFKGHPVTVMKIIM</sequence>
<gene>
    <name evidence="2" type="ORF">Lboz_2499</name>
</gene>
<dbReference type="InterPro" id="IPR016181">
    <property type="entry name" value="Acyl_CoA_acyltransferase"/>
</dbReference>
<evidence type="ECO:0000313" key="2">
    <source>
        <dbReference type="EMBL" id="KTC70922.1"/>
    </source>
</evidence>
<dbReference type="Gene3D" id="3.40.630.30">
    <property type="match status" value="1"/>
</dbReference>
<evidence type="ECO:0000313" key="3">
    <source>
        <dbReference type="Proteomes" id="UP000054695"/>
    </source>
</evidence>